<dbReference type="InterPro" id="IPR008502">
    <property type="entry name" value="Prolamin-like"/>
</dbReference>
<dbReference type="AlphaFoldDB" id="A0A9Q0ZUL8"/>
<gene>
    <name evidence="4" type="ORF">OIU74_029907</name>
</gene>
<dbReference type="EMBL" id="JAPFFM010000009">
    <property type="protein sequence ID" value="KAJ6747538.1"/>
    <property type="molecule type" value="Genomic_DNA"/>
</dbReference>
<comment type="caution">
    <text evidence="4">The sequence shown here is derived from an EMBL/GenBank/DDBJ whole genome shotgun (WGS) entry which is preliminary data.</text>
</comment>
<sequence length="135" mass="14858">MARFMISLACMVLLLQLGIASMASPVLAIDTADESTGADNENLAESPGSSPDILLIFLKNCADMISEPAGDRVFSYVFEDEESLDYDTCLEVVGSGKECHDAFVKYVAEGPKFKVNYDYYLKRSEELYSICLTVL</sequence>
<evidence type="ECO:0000313" key="5">
    <source>
        <dbReference type="Proteomes" id="UP001151752"/>
    </source>
</evidence>
<feature type="chain" id="PRO_5040208793" evidence="2">
    <location>
        <begin position="29"/>
        <end position="135"/>
    </location>
</feature>
<dbReference type="Proteomes" id="UP001151752">
    <property type="component" value="Chromosome 6"/>
</dbReference>
<reference evidence="4" key="2">
    <citation type="journal article" date="2023" name="Int. J. Mol. Sci.">
        <title>De Novo Assembly and Annotation of 11 Diverse Shrub Willow (Salix) Genomes Reveals Novel Gene Organization in Sex-Linked Regions.</title>
        <authorList>
            <person name="Hyden B."/>
            <person name="Feng K."/>
            <person name="Yates T.B."/>
            <person name="Jawdy S."/>
            <person name="Cereghino C."/>
            <person name="Smart L.B."/>
            <person name="Muchero W."/>
        </authorList>
    </citation>
    <scope>NUCLEOTIDE SEQUENCE</scope>
    <source>
        <tissue evidence="4">Shoot tip</tissue>
    </source>
</reference>
<proteinExistence type="predicted"/>
<organism evidence="4 5">
    <name type="scientific">Salix koriyanagi</name>
    <dbReference type="NCBI Taxonomy" id="2511006"/>
    <lineage>
        <taxon>Eukaryota</taxon>
        <taxon>Viridiplantae</taxon>
        <taxon>Streptophyta</taxon>
        <taxon>Embryophyta</taxon>
        <taxon>Tracheophyta</taxon>
        <taxon>Spermatophyta</taxon>
        <taxon>Magnoliopsida</taxon>
        <taxon>eudicotyledons</taxon>
        <taxon>Gunneridae</taxon>
        <taxon>Pentapetalae</taxon>
        <taxon>rosids</taxon>
        <taxon>fabids</taxon>
        <taxon>Malpighiales</taxon>
        <taxon>Salicaceae</taxon>
        <taxon>Saliceae</taxon>
        <taxon>Salix</taxon>
    </lineage>
</organism>
<keyword evidence="5" id="KW-1185">Reference proteome</keyword>
<reference evidence="4" key="1">
    <citation type="submission" date="2022-11" db="EMBL/GenBank/DDBJ databases">
        <authorList>
            <person name="Hyden B.L."/>
            <person name="Feng K."/>
            <person name="Yates T."/>
            <person name="Jawdy S."/>
            <person name="Smart L.B."/>
            <person name="Muchero W."/>
        </authorList>
    </citation>
    <scope>NUCLEOTIDE SEQUENCE</scope>
    <source>
        <tissue evidence="4">Shoot tip</tissue>
    </source>
</reference>
<evidence type="ECO:0000259" key="3">
    <source>
        <dbReference type="Pfam" id="PF05617"/>
    </source>
</evidence>
<dbReference type="PANTHER" id="PTHR31951">
    <property type="entry name" value="BIFUNCTIONAL INHIBITOR/LIPID-TRANSFER PROTEIN/SEED STORAGE 2S ALBUMIN SUPERFAMILY PROTEIN-RELATED"/>
    <property type="match status" value="1"/>
</dbReference>
<name>A0A9Q0ZUL8_9ROSI</name>
<evidence type="ECO:0000256" key="1">
    <source>
        <dbReference type="ARBA" id="ARBA00022729"/>
    </source>
</evidence>
<feature type="domain" description="Prolamin-like" evidence="3">
    <location>
        <begin position="60"/>
        <end position="131"/>
    </location>
</feature>
<feature type="signal peptide" evidence="2">
    <location>
        <begin position="1"/>
        <end position="28"/>
    </location>
</feature>
<dbReference type="Pfam" id="PF05617">
    <property type="entry name" value="Prolamin_like"/>
    <property type="match status" value="1"/>
</dbReference>
<accession>A0A9Q0ZUL8</accession>
<protein>
    <submittedName>
        <fullName evidence="4">BIFUNCTIONAL INHIBITOR/LIPID-TRANSFER PROTEIN/SEED STORAGE 2S ALBUMIN SUPERFAMILY PROTEIN-RELATED</fullName>
    </submittedName>
</protein>
<evidence type="ECO:0000256" key="2">
    <source>
        <dbReference type="SAM" id="SignalP"/>
    </source>
</evidence>
<dbReference type="PANTHER" id="PTHR31951:SF27">
    <property type="entry name" value="BIFUNCTIONAL INHIBITOR_LIPID-TRANSFER PROTEIN_SEED STORAGE 2S ALBUMIN SUPERFAMILY PROTEIN-RELATED"/>
    <property type="match status" value="1"/>
</dbReference>
<evidence type="ECO:0000313" key="4">
    <source>
        <dbReference type="EMBL" id="KAJ6747538.1"/>
    </source>
</evidence>
<keyword evidence="1 2" id="KW-0732">Signal</keyword>